<dbReference type="Pfam" id="PF00107">
    <property type="entry name" value="ADH_zinc_N"/>
    <property type="match status" value="1"/>
</dbReference>
<evidence type="ECO:0000313" key="3">
    <source>
        <dbReference type="Proteomes" id="UP000320011"/>
    </source>
</evidence>
<dbReference type="InterPro" id="IPR036291">
    <property type="entry name" value="NAD(P)-bd_dom_sf"/>
</dbReference>
<feature type="domain" description="Enoyl reductase (ER)" evidence="1">
    <location>
        <begin position="19"/>
        <end position="338"/>
    </location>
</feature>
<dbReference type="Pfam" id="PF16884">
    <property type="entry name" value="ADH_N_2"/>
    <property type="match status" value="1"/>
</dbReference>
<evidence type="ECO:0000259" key="1">
    <source>
        <dbReference type="SMART" id="SM00829"/>
    </source>
</evidence>
<dbReference type="Gene3D" id="3.90.180.10">
    <property type="entry name" value="Medium-chain alcohol dehydrogenases, catalytic domain"/>
    <property type="match status" value="1"/>
</dbReference>
<dbReference type="Proteomes" id="UP000320011">
    <property type="component" value="Unassembled WGS sequence"/>
</dbReference>
<dbReference type="InterPro" id="IPR002364">
    <property type="entry name" value="Quin_OxRdtase/zeta-crystal_CS"/>
</dbReference>
<dbReference type="InterPro" id="IPR011032">
    <property type="entry name" value="GroES-like_sf"/>
</dbReference>
<gene>
    <name evidence="2" type="ORF">FNH05_24215</name>
</gene>
<proteinExistence type="predicted"/>
<accession>A0A558BQH2</accession>
<keyword evidence="3" id="KW-1185">Reference proteome</keyword>
<reference evidence="2 3" key="1">
    <citation type="submission" date="2019-07" db="EMBL/GenBank/DDBJ databases">
        <authorList>
            <person name="Duangmal K."/>
            <person name="Teo W.F.A."/>
        </authorList>
    </citation>
    <scope>NUCLEOTIDE SEQUENCE [LARGE SCALE GENOMIC DNA]</scope>
    <source>
        <strain evidence="2 3">TBRC 6029</strain>
    </source>
</reference>
<dbReference type="SUPFAM" id="SSF51735">
    <property type="entry name" value="NAD(P)-binding Rossmann-fold domains"/>
    <property type="match status" value="1"/>
</dbReference>
<dbReference type="InterPro" id="IPR020843">
    <property type="entry name" value="ER"/>
</dbReference>
<dbReference type="PANTHER" id="PTHR43677">
    <property type="entry name" value="SHORT-CHAIN DEHYDROGENASE/REDUCTASE"/>
    <property type="match status" value="1"/>
</dbReference>
<sequence length="340" mass="35473">MPSLPRLSREVRLAVTPDGLPQPEHFVIVDTPVPALQPGQVLVRNRFFQVSARLRPLLSGATEGTPLPTVRPGDSLPSATIGEVVTAPGDSGLRPGELVAHWLGWREYAVLPASDCAPLGDALPDPVAHLGSGWTAYTALTRYGRLKPGETVLVTGGAGGVGSLAGQIARRLGAALVVGTTGTPEKVDKMRSELGYDAVLIRGAAPFATQLAQAAPDGIDVLVDNVGGDQLRAAAAAARPGARLVLVGTLAGQLSPHGSGGSAPVELDAFQLILKGITIRGLVDPRDPVARSDWTERFGDWLRSGEMTFPHVRVQGIDRAAQALLEVFNGLHLGTVVVEL</sequence>
<dbReference type="AlphaFoldDB" id="A0A558BQH2"/>
<dbReference type="GO" id="GO:0016491">
    <property type="term" value="F:oxidoreductase activity"/>
    <property type="evidence" value="ECO:0007669"/>
    <property type="project" value="InterPro"/>
</dbReference>
<dbReference type="SUPFAM" id="SSF50129">
    <property type="entry name" value="GroES-like"/>
    <property type="match status" value="1"/>
</dbReference>
<dbReference type="PANTHER" id="PTHR43677:SF4">
    <property type="entry name" value="QUINONE OXIDOREDUCTASE-LIKE PROTEIN 2"/>
    <property type="match status" value="1"/>
</dbReference>
<organism evidence="2 3">
    <name type="scientific">Amycolatopsis rhizosphaerae</name>
    <dbReference type="NCBI Taxonomy" id="2053003"/>
    <lineage>
        <taxon>Bacteria</taxon>
        <taxon>Bacillati</taxon>
        <taxon>Actinomycetota</taxon>
        <taxon>Actinomycetes</taxon>
        <taxon>Pseudonocardiales</taxon>
        <taxon>Pseudonocardiaceae</taxon>
        <taxon>Amycolatopsis</taxon>
    </lineage>
</organism>
<dbReference type="InterPro" id="IPR051397">
    <property type="entry name" value="Zn-ADH-like_protein"/>
</dbReference>
<dbReference type="Gene3D" id="3.40.50.720">
    <property type="entry name" value="NAD(P)-binding Rossmann-like Domain"/>
    <property type="match status" value="1"/>
</dbReference>
<dbReference type="InterPro" id="IPR013149">
    <property type="entry name" value="ADH-like_C"/>
</dbReference>
<dbReference type="RefSeq" id="WP_144591009.1">
    <property type="nucleotide sequence ID" value="NZ_VJWX01000283.1"/>
</dbReference>
<dbReference type="SMART" id="SM00829">
    <property type="entry name" value="PKS_ER"/>
    <property type="match status" value="1"/>
</dbReference>
<dbReference type="GO" id="GO:0008270">
    <property type="term" value="F:zinc ion binding"/>
    <property type="evidence" value="ECO:0007669"/>
    <property type="project" value="InterPro"/>
</dbReference>
<reference evidence="2 3" key="2">
    <citation type="submission" date="2019-08" db="EMBL/GenBank/DDBJ databases">
        <title>Amycolatopsis acidicola sp. nov., isolated from peat swamp forest soil.</title>
        <authorList>
            <person name="Srisuk N."/>
        </authorList>
    </citation>
    <scope>NUCLEOTIDE SEQUENCE [LARGE SCALE GENOMIC DNA]</scope>
    <source>
        <strain evidence="2 3">TBRC 6029</strain>
    </source>
</reference>
<dbReference type="CDD" id="cd05288">
    <property type="entry name" value="PGDH"/>
    <property type="match status" value="1"/>
</dbReference>
<dbReference type="OrthoDB" id="9805663at2"/>
<dbReference type="EMBL" id="VJWX01000283">
    <property type="protein sequence ID" value="TVT38733.1"/>
    <property type="molecule type" value="Genomic_DNA"/>
</dbReference>
<evidence type="ECO:0000313" key="2">
    <source>
        <dbReference type="EMBL" id="TVT38733.1"/>
    </source>
</evidence>
<dbReference type="InterPro" id="IPR041694">
    <property type="entry name" value="ADH_N_2"/>
</dbReference>
<protein>
    <submittedName>
        <fullName evidence="2">NADP-dependent oxidoreductase</fullName>
    </submittedName>
</protein>
<comment type="caution">
    <text evidence="2">The sequence shown here is derived from an EMBL/GenBank/DDBJ whole genome shotgun (WGS) entry which is preliminary data.</text>
</comment>
<dbReference type="PROSITE" id="PS01162">
    <property type="entry name" value="QOR_ZETA_CRYSTAL"/>
    <property type="match status" value="1"/>
</dbReference>
<name>A0A558BQH2_9PSEU</name>